<feature type="domain" description="S1 motif" evidence="16">
    <location>
        <begin position="37"/>
        <end position="142"/>
    </location>
</feature>
<comment type="cofactor">
    <cofactor evidence="1">
        <name>Mg(2+)</name>
        <dbReference type="ChEBI" id="CHEBI:18420"/>
    </cofactor>
</comment>
<evidence type="ECO:0000256" key="2">
    <source>
        <dbReference type="ARBA" id="ARBA00004496"/>
    </source>
</evidence>
<dbReference type="GO" id="GO:0004519">
    <property type="term" value="F:endonuclease activity"/>
    <property type="evidence" value="ECO:0007669"/>
    <property type="project" value="UniProtKB-KW"/>
</dbReference>
<evidence type="ECO:0000256" key="13">
    <source>
        <dbReference type="ARBA" id="ARBA00022801"/>
    </source>
</evidence>
<evidence type="ECO:0000259" key="16">
    <source>
        <dbReference type="SMART" id="SM00316"/>
    </source>
</evidence>
<evidence type="ECO:0000256" key="10">
    <source>
        <dbReference type="ARBA" id="ARBA00022723"/>
    </source>
</evidence>
<evidence type="ECO:0000256" key="6">
    <source>
        <dbReference type="ARBA" id="ARBA00022552"/>
    </source>
</evidence>
<dbReference type="Proteomes" id="UP000427769">
    <property type="component" value="Chromosome"/>
</dbReference>
<dbReference type="SUPFAM" id="SSF50249">
    <property type="entry name" value="Nucleic acid-binding proteins"/>
    <property type="match status" value="1"/>
</dbReference>
<sequence length="513" mass="58543">MYKKIIINVADHETRVALVEDETIAELFIERKGSRDNTGNIYKGRVQRVLPGMQAAFVDIGLNQAAFIYVDDVIRENYKEIEEHFACDEDEENKALQEETQTAYQPRTENENIEDLITEGQEVLVQISKSPIGTKGARITSNISLPGRFLVLMPTSSHIGISRRIEDETERQRLKDIVAELSSNSEMGYIVRTAAEGVQSEKIAYEMGFLKNLWCNIQKKYQTAATPTLLHQELNLSLRAVRDLLIQEAEKLVIDSNKDYESVLAFLDTFNPSLKDSVDLYEGKEPIFDAYNLEGDISRALKRKVWLKSGGYVVIEHTEALVAIDVNTGRYVGKHNLEETILKTNLEAVKEIAYQIRLRDIGGIIIIDFIDMEKKSNQEKVFSALNEAFTKDRSKTHILPISEMGLIQMTRKRTRKPLTRLLCDPCPYCEGEGYIISTKTICYSIYREVLRYAADMTGSRLTLRVNPEVAEFLHGEENRLVPNLERKIGKQIVIYPDSRYHMEAFDIIESLGK</sequence>
<dbReference type="GO" id="GO:0006364">
    <property type="term" value="P:rRNA processing"/>
    <property type="evidence" value="ECO:0007669"/>
    <property type="project" value="UniProtKB-KW"/>
</dbReference>
<evidence type="ECO:0000256" key="5">
    <source>
        <dbReference type="ARBA" id="ARBA00022490"/>
    </source>
</evidence>
<dbReference type="InterPro" id="IPR003029">
    <property type="entry name" value="S1_domain"/>
</dbReference>
<dbReference type="EMBL" id="AP021875">
    <property type="protein sequence ID" value="BBO76769.1"/>
    <property type="molecule type" value="Genomic_DNA"/>
</dbReference>
<evidence type="ECO:0000256" key="15">
    <source>
        <dbReference type="ARBA" id="ARBA00022884"/>
    </source>
</evidence>
<keyword evidence="14" id="KW-0460">Magnesium</keyword>
<evidence type="ECO:0000256" key="9">
    <source>
        <dbReference type="ARBA" id="ARBA00022722"/>
    </source>
</evidence>
<keyword evidence="12" id="KW-0255">Endonuclease</keyword>
<dbReference type="GO" id="GO:0019843">
    <property type="term" value="F:rRNA binding"/>
    <property type="evidence" value="ECO:0007669"/>
    <property type="project" value="UniProtKB-KW"/>
</dbReference>
<dbReference type="RefSeq" id="WP_155305574.1">
    <property type="nucleotide sequence ID" value="NZ_AP021875.1"/>
</dbReference>
<proteinExistence type="inferred from homology"/>
<reference evidence="17 18" key="1">
    <citation type="submission" date="2019-11" db="EMBL/GenBank/DDBJ databases">
        <title>Comparative genomics of hydrocarbon-degrading Desulfosarcina strains.</title>
        <authorList>
            <person name="Watanabe M."/>
            <person name="Kojima H."/>
            <person name="Fukui M."/>
        </authorList>
    </citation>
    <scope>NUCLEOTIDE SEQUENCE [LARGE SCALE GENOMIC DNA]</scope>
    <source>
        <strain evidence="17 18">PP31</strain>
    </source>
</reference>
<evidence type="ECO:0000313" key="18">
    <source>
        <dbReference type="Proteomes" id="UP000427769"/>
    </source>
</evidence>
<dbReference type="NCBIfam" id="TIGR00757">
    <property type="entry name" value="RNaseEG"/>
    <property type="match status" value="1"/>
</dbReference>
<dbReference type="AlphaFoldDB" id="A0A5K7Z9F2"/>
<dbReference type="GO" id="GO:0000049">
    <property type="term" value="F:tRNA binding"/>
    <property type="evidence" value="ECO:0007669"/>
    <property type="project" value="UniProtKB-KW"/>
</dbReference>
<keyword evidence="15" id="KW-0694">RNA-binding</keyword>
<keyword evidence="8" id="KW-0819">tRNA processing</keyword>
<keyword evidence="9" id="KW-0540">Nuclease</keyword>
<keyword evidence="5" id="KW-0963">Cytoplasm</keyword>
<dbReference type="GO" id="GO:0004540">
    <property type="term" value="F:RNA nuclease activity"/>
    <property type="evidence" value="ECO:0007669"/>
    <property type="project" value="InterPro"/>
</dbReference>
<evidence type="ECO:0000313" key="17">
    <source>
        <dbReference type="EMBL" id="BBO76769.1"/>
    </source>
</evidence>
<dbReference type="Pfam" id="PF10150">
    <property type="entry name" value="RNase_E_G"/>
    <property type="match status" value="1"/>
</dbReference>
<evidence type="ECO:0000256" key="4">
    <source>
        <dbReference type="ARBA" id="ARBA00017719"/>
    </source>
</evidence>
<evidence type="ECO:0000256" key="3">
    <source>
        <dbReference type="ARBA" id="ARBA00005663"/>
    </source>
</evidence>
<keyword evidence="18" id="KW-1185">Reference proteome</keyword>
<keyword evidence="7" id="KW-0820">tRNA-binding</keyword>
<keyword evidence="6" id="KW-0698">rRNA processing</keyword>
<dbReference type="CDD" id="cd04453">
    <property type="entry name" value="S1_RNase_E"/>
    <property type="match status" value="1"/>
</dbReference>
<keyword evidence="10" id="KW-0479">Metal-binding</keyword>
<dbReference type="InterPro" id="IPR048583">
    <property type="entry name" value="RNase_E_G_thioredoxin-like"/>
</dbReference>
<evidence type="ECO:0000256" key="12">
    <source>
        <dbReference type="ARBA" id="ARBA00022759"/>
    </source>
</evidence>
<dbReference type="KEGG" id="dwd:DSCW_41860"/>
<dbReference type="InterPro" id="IPR012340">
    <property type="entry name" value="NA-bd_OB-fold"/>
</dbReference>
<dbReference type="Pfam" id="PF20833">
    <property type="entry name" value="RNase_E_G_Thio"/>
    <property type="match status" value="1"/>
</dbReference>
<dbReference type="PANTHER" id="PTHR30001">
    <property type="entry name" value="RIBONUCLEASE"/>
    <property type="match status" value="1"/>
</dbReference>
<dbReference type="GO" id="GO:0046872">
    <property type="term" value="F:metal ion binding"/>
    <property type="evidence" value="ECO:0007669"/>
    <property type="project" value="UniProtKB-KW"/>
</dbReference>
<dbReference type="OrthoDB" id="9804278at2"/>
<dbReference type="GO" id="GO:0016787">
    <property type="term" value="F:hydrolase activity"/>
    <property type="evidence" value="ECO:0007669"/>
    <property type="project" value="UniProtKB-KW"/>
</dbReference>
<evidence type="ECO:0000256" key="8">
    <source>
        <dbReference type="ARBA" id="ARBA00022694"/>
    </source>
</evidence>
<dbReference type="SMART" id="SM00316">
    <property type="entry name" value="S1"/>
    <property type="match status" value="1"/>
</dbReference>
<organism evidence="17 18">
    <name type="scientific">Desulfosarcina widdelii</name>
    <dbReference type="NCBI Taxonomy" id="947919"/>
    <lineage>
        <taxon>Bacteria</taxon>
        <taxon>Pseudomonadati</taxon>
        <taxon>Thermodesulfobacteriota</taxon>
        <taxon>Desulfobacteria</taxon>
        <taxon>Desulfobacterales</taxon>
        <taxon>Desulfosarcinaceae</taxon>
        <taxon>Desulfosarcina</taxon>
    </lineage>
</organism>
<keyword evidence="13" id="KW-0378">Hydrolase</keyword>
<evidence type="ECO:0000256" key="14">
    <source>
        <dbReference type="ARBA" id="ARBA00022842"/>
    </source>
</evidence>
<name>A0A5K7Z9F2_9BACT</name>
<gene>
    <name evidence="17" type="primary">cafA</name>
    <name evidence="17" type="ORF">DSCW_41860</name>
</gene>
<dbReference type="Gene3D" id="3.40.1260.20">
    <property type="entry name" value="Ribonuclease E, catalytic domain"/>
    <property type="match status" value="1"/>
</dbReference>
<accession>A0A5K7Z9F2</accession>
<dbReference type="Gene3D" id="2.40.50.140">
    <property type="entry name" value="Nucleic acid-binding proteins"/>
    <property type="match status" value="1"/>
</dbReference>
<comment type="similarity">
    <text evidence="3">Belongs to the RNase E/G family. RNase G subfamily.</text>
</comment>
<comment type="subcellular location">
    <subcellularLocation>
        <location evidence="2">Cytoplasm</location>
    </subcellularLocation>
</comment>
<protein>
    <recommendedName>
        <fullName evidence="4">Ribonuclease G</fullName>
    </recommendedName>
</protein>
<evidence type="ECO:0000256" key="1">
    <source>
        <dbReference type="ARBA" id="ARBA00001946"/>
    </source>
</evidence>
<keyword evidence="11" id="KW-0699">rRNA-binding</keyword>
<dbReference type="InterPro" id="IPR019307">
    <property type="entry name" value="RNA-bd_AU-1/RNase_E/G"/>
</dbReference>
<dbReference type="InterPro" id="IPR004659">
    <property type="entry name" value="RNase_E/G"/>
</dbReference>
<evidence type="ECO:0000256" key="11">
    <source>
        <dbReference type="ARBA" id="ARBA00022730"/>
    </source>
</evidence>
<evidence type="ECO:0000256" key="7">
    <source>
        <dbReference type="ARBA" id="ARBA00022555"/>
    </source>
</evidence>
<dbReference type="PANTHER" id="PTHR30001:SF0">
    <property type="entry name" value="RIBONUCLEASE G"/>
    <property type="match status" value="1"/>
</dbReference>
<dbReference type="GO" id="GO:0005737">
    <property type="term" value="C:cytoplasm"/>
    <property type="evidence" value="ECO:0007669"/>
    <property type="project" value="UniProtKB-SubCell"/>
</dbReference>
<dbReference type="GO" id="GO:0008033">
    <property type="term" value="P:tRNA processing"/>
    <property type="evidence" value="ECO:0007669"/>
    <property type="project" value="UniProtKB-KW"/>
</dbReference>